<name>A0A866VTV0_ELHV1</name>
<reference evidence="1" key="4">
    <citation type="submission" date="2019-08" db="EMBL/GenBank/DDBJ databases">
        <title>Annotated Complete DNA Sequences of Six EEHV1A Genomes from Lethal HD Cases in Young Asian Elephants from India.</title>
        <authorList>
            <person name="Krishnankutty S.P."/>
            <person name="Zachariah A."/>
            <person name="Maheswari U."/>
            <person name="Heaggans S.Y."/>
            <person name="Muraleedharan M."/>
            <person name="Velayutham D."/>
            <person name="Santhosh S."/>
            <person name="Hayward G.S."/>
        </authorList>
    </citation>
    <scope>NUCLEOTIDE SEQUENCE</scope>
    <source>
        <strain evidence="1">IP165 Thirunelli2</strain>
    </source>
</reference>
<dbReference type="PROSITE" id="PS51257">
    <property type="entry name" value="PROKAR_LIPOPROTEIN"/>
    <property type="match status" value="1"/>
</dbReference>
<organism evidence="1">
    <name type="scientific">Elephant endotheliotropic herpesvirus 1A</name>
    <dbReference type="NCBI Taxonomy" id="759753"/>
    <lineage>
        <taxon>Viruses</taxon>
        <taxon>Duplodnaviria</taxon>
        <taxon>Heunggongvirae</taxon>
        <taxon>Peploviricota</taxon>
        <taxon>Herviviricetes</taxon>
        <taxon>Herpesvirales</taxon>
        <taxon>Orthoherpesviridae</taxon>
        <taxon>Betaherpesvirinae</taxon>
        <taxon>Proboscivirus</taxon>
        <taxon>Proboscivirus elephantidbeta1</taxon>
        <taxon>Elephantid herpesvirus 1</taxon>
    </lineage>
</organism>
<proteinExistence type="predicted"/>
<reference evidence="1" key="5">
    <citation type="journal article" name="PLoS ONE">
        <title>Extended genotypic evaluation and comparison of twenty-two cases of lethal EEHV1 hemorrhagic disease in wild and captive Asian elephants in India.</title>
        <authorList>
            <person name="Zachariah A."/>
            <person name="Sajesh P.K."/>
            <person name="Santhosh S."/>
            <person name="Bathrachalam C."/>
            <person name="Megha M."/>
            <person name="Pandiyan J."/>
            <person name="Jishnu M."/>
            <person name="Kobragade R.S."/>
            <person name="Long S.Y."/>
            <person name="Zong J.-C."/>
            <person name="Latimer E.M."/>
            <person name="Heaggans S.Y."/>
            <person name="Hayward G.S."/>
        </authorList>
    </citation>
    <scope>NUCLEOTIDE SEQUENCE</scope>
    <source>
        <strain evidence="1">IP165 Thirunelli2</strain>
    </source>
</reference>
<reference evidence="1" key="1">
    <citation type="journal article" date="2013" name="Genome Announc.">
        <title>Complete Genome Sequence of Elephant Endotheliotropic Herpesvirus 1A.</title>
        <authorList>
            <person name="Ling P.D."/>
            <person name="Reid J.G."/>
            <person name="Qin X."/>
            <person name="Muzny D.M."/>
            <person name="Gibbs R."/>
            <person name="Petrosino J."/>
            <person name="Peng R."/>
            <person name="Zong J.C."/>
            <person name="Heaggans S.Y."/>
            <person name="Hayward G.S."/>
        </authorList>
    </citation>
    <scope>NUCLEOTIDE SEQUENCE</scope>
    <source>
        <strain evidence="1">IP165 Thirunelli2</strain>
    </source>
</reference>
<accession>A0A866VTV0</accession>
<protein>
    <submittedName>
        <fullName evidence="1">ORF-A</fullName>
    </submittedName>
</protein>
<dbReference type="EMBL" id="MN366292">
    <property type="protein sequence ID" value="QOE74809.1"/>
    <property type="molecule type" value="Genomic_DNA"/>
</dbReference>
<reference evidence="1" key="3">
    <citation type="journal article" date="2016" name="MSphere">
        <title>Comparison of the Gene Coding Contents and Other Unusual Features of the GC-Rich and AT-Rich Branch Probosciviruses.</title>
        <authorList>
            <person name="Ling P.D."/>
            <person name="Long S.Y."/>
            <person name="Zong J.C."/>
            <person name="Heaggans S.Y."/>
            <person name="Qin X."/>
            <person name="Hayward G.S."/>
        </authorList>
    </citation>
    <scope>NUCLEOTIDE SEQUENCE</scope>
    <source>
        <strain evidence="1">IP165 Thirunelli2</strain>
    </source>
</reference>
<reference evidence="1" key="2">
    <citation type="journal article" date="2013" name="J. Wildl. Dis.">
        <title>Fatal herpesvirus hemorrhagic disease in wild and orphan asian elephants in southern India.</title>
        <authorList>
            <person name="Zachariah A."/>
            <person name="Zong J.-C."/>
            <person name="Long S.Y."/>
            <person name="Latimer E.M."/>
            <person name="Heaggans S.Y."/>
            <person name="Richman L.K."/>
            <person name="Hayward G.S."/>
        </authorList>
    </citation>
    <scope>NUCLEOTIDE SEQUENCE</scope>
    <source>
        <strain evidence="1">IP165 Thirunelli2</strain>
    </source>
</reference>
<gene>
    <name evidence="1" type="primary">E35</name>
</gene>
<evidence type="ECO:0000313" key="1">
    <source>
        <dbReference type="EMBL" id="QOE74809.1"/>
    </source>
</evidence>
<sequence length="599" mass="67446">MMKYRFSSNSVSVWLTACREGYFLSEIAVLEEADELPENEKTMFHSFHAQLRNVICGTMAYPYTLINEKDDTEKPEHLLEIQLQKYKKYKREEMIYSLALMKAACKVYMRIRQVPVLHHQCINLETFIVSLFEEGKRVFNALCSVEDAAVYVGIGSINQRVTRLAKETIAVFKSRVYKKALGRQLNMDNEFMLPFNISTVVKANDSRFLLGGIHSQTDGCMDDSETAANSASARIIYKEQTIIEDSDYRRSAGGVVGCSNGSAITVLDRESKKGLIQDIYAFYNPVTNGLGHIKIKLKTEPPQIISIYLPTSRAVHLANTTKWNFPVSLTKRGIDETDDYYEQVPIKRIKTAYSKPDPPCNNEKHSVGHAVTATNTTTNVVSALPASEEQTQTFQHFEGCSLHYNVLRDNTTTYHHHTCPKNKDNMALPQIDQMVHPDMCTTGYGPMMDQATALLPPILQPHQTKVATVRPHIHHDVETETVNNNTESFTQTTNTQTETNIEQTQAEHESHHVESGLPQTNTDYEVSAVLESDDLQACLDELINATSPAELFQMGNGCSFDWLLNELDLELDSENVFEPISLDDCNLGLSESNDYIGLT</sequence>